<keyword evidence="5" id="KW-0488">Methylation</keyword>
<dbReference type="PANTHER" id="PTHR30093:SF44">
    <property type="entry name" value="TYPE II SECRETION SYSTEM CORE PROTEIN G"/>
    <property type="match status" value="1"/>
</dbReference>
<evidence type="ECO:0000256" key="5">
    <source>
        <dbReference type="ARBA" id="ARBA00022481"/>
    </source>
</evidence>
<gene>
    <name evidence="13" type="primary">gspG</name>
    <name evidence="13" type="ORF">ACFOOG_09180</name>
</gene>
<dbReference type="InterPro" id="IPR013545">
    <property type="entry name" value="T2SS_protein-GspG_C"/>
</dbReference>
<dbReference type="NCBIfam" id="TIGR02532">
    <property type="entry name" value="IV_pilin_GFxxxE"/>
    <property type="match status" value="1"/>
</dbReference>
<dbReference type="InterPro" id="IPR012902">
    <property type="entry name" value="N_methyl_site"/>
</dbReference>
<dbReference type="InterPro" id="IPR045584">
    <property type="entry name" value="Pilin-like"/>
</dbReference>
<dbReference type="NCBIfam" id="TIGR01710">
    <property type="entry name" value="typeII_sec_gspG"/>
    <property type="match status" value="1"/>
</dbReference>
<protein>
    <recommendedName>
        <fullName evidence="3">Type II secretion system core protein G</fullName>
    </recommendedName>
</protein>
<dbReference type="Pfam" id="PF07963">
    <property type="entry name" value="N_methyl"/>
    <property type="match status" value="1"/>
</dbReference>
<dbReference type="Proteomes" id="UP001595617">
    <property type="component" value="Unassembled WGS sequence"/>
</dbReference>
<evidence type="ECO:0000256" key="6">
    <source>
        <dbReference type="ARBA" id="ARBA00022519"/>
    </source>
</evidence>
<accession>A0ABV7ZXP6</accession>
<comment type="caution">
    <text evidence="13">The sequence shown here is derived from an EMBL/GenBank/DDBJ whole genome shotgun (WGS) entry which is preliminary data.</text>
</comment>
<dbReference type="InterPro" id="IPR000983">
    <property type="entry name" value="Bac_GSPG_pilin"/>
</dbReference>
<dbReference type="Gene3D" id="3.30.700.10">
    <property type="entry name" value="Glycoprotein, Type 4 Pilin"/>
    <property type="match status" value="1"/>
</dbReference>
<dbReference type="PRINTS" id="PR00813">
    <property type="entry name" value="BCTERIALGSPG"/>
</dbReference>
<keyword evidence="7 11" id="KW-0812">Transmembrane</keyword>
<dbReference type="PANTHER" id="PTHR30093">
    <property type="entry name" value="GENERAL SECRETION PATHWAY PROTEIN G"/>
    <property type="match status" value="1"/>
</dbReference>
<dbReference type="PROSITE" id="PS00409">
    <property type="entry name" value="PROKAR_NTER_METHYL"/>
    <property type="match status" value="1"/>
</dbReference>
<keyword evidence="14" id="KW-1185">Reference proteome</keyword>
<dbReference type="InterPro" id="IPR010054">
    <property type="entry name" value="Type2_sec_GspG"/>
</dbReference>
<evidence type="ECO:0000313" key="13">
    <source>
        <dbReference type="EMBL" id="MFC3852999.1"/>
    </source>
</evidence>
<evidence type="ECO:0000256" key="8">
    <source>
        <dbReference type="ARBA" id="ARBA00022989"/>
    </source>
</evidence>
<evidence type="ECO:0000256" key="11">
    <source>
        <dbReference type="SAM" id="Phobius"/>
    </source>
</evidence>
<dbReference type="EMBL" id="JBHRYR010000003">
    <property type="protein sequence ID" value="MFC3852999.1"/>
    <property type="molecule type" value="Genomic_DNA"/>
</dbReference>
<dbReference type="Pfam" id="PF08334">
    <property type="entry name" value="T2SSG"/>
    <property type="match status" value="1"/>
</dbReference>
<name>A0ABV7ZXP6_9GAMM</name>
<proteinExistence type="inferred from homology"/>
<evidence type="ECO:0000256" key="3">
    <source>
        <dbReference type="ARBA" id="ARBA00020042"/>
    </source>
</evidence>
<dbReference type="SUPFAM" id="SSF54523">
    <property type="entry name" value="Pili subunits"/>
    <property type="match status" value="1"/>
</dbReference>
<evidence type="ECO:0000256" key="1">
    <source>
        <dbReference type="ARBA" id="ARBA00004377"/>
    </source>
</evidence>
<evidence type="ECO:0000313" key="14">
    <source>
        <dbReference type="Proteomes" id="UP001595617"/>
    </source>
</evidence>
<feature type="region of interest" description="Disordered" evidence="10">
    <location>
        <begin position="118"/>
        <end position="140"/>
    </location>
</feature>
<feature type="domain" description="Type II secretion system protein GspG C-terminal" evidence="12">
    <location>
        <begin position="30"/>
        <end position="135"/>
    </location>
</feature>
<evidence type="ECO:0000256" key="9">
    <source>
        <dbReference type="ARBA" id="ARBA00023136"/>
    </source>
</evidence>
<evidence type="ECO:0000256" key="10">
    <source>
        <dbReference type="SAM" id="MobiDB-lite"/>
    </source>
</evidence>
<dbReference type="RefSeq" id="WP_380695735.1">
    <property type="nucleotide sequence ID" value="NZ_JBHRYR010000003.1"/>
</dbReference>
<evidence type="ECO:0000256" key="2">
    <source>
        <dbReference type="ARBA" id="ARBA00009984"/>
    </source>
</evidence>
<reference evidence="14" key="1">
    <citation type="journal article" date="2019" name="Int. J. Syst. Evol. Microbiol.">
        <title>The Global Catalogue of Microorganisms (GCM) 10K type strain sequencing project: providing services to taxonomists for standard genome sequencing and annotation.</title>
        <authorList>
            <consortium name="The Broad Institute Genomics Platform"/>
            <consortium name="The Broad Institute Genome Sequencing Center for Infectious Disease"/>
            <person name="Wu L."/>
            <person name="Ma J."/>
        </authorList>
    </citation>
    <scope>NUCLEOTIDE SEQUENCE [LARGE SCALE GENOMIC DNA]</scope>
    <source>
        <strain evidence="14">IBRC 10765</strain>
    </source>
</reference>
<evidence type="ECO:0000256" key="4">
    <source>
        <dbReference type="ARBA" id="ARBA00022475"/>
    </source>
</evidence>
<comment type="subcellular location">
    <subcellularLocation>
        <location evidence="1">Cell inner membrane</location>
        <topology evidence="1">Single-pass membrane protein</topology>
    </subcellularLocation>
</comment>
<organism evidence="13 14">
    <name type="scientific">Saccharospirillum mangrovi</name>
    <dbReference type="NCBI Taxonomy" id="2161747"/>
    <lineage>
        <taxon>Bacteria</taxon>
        <taxon>Pseudomonadati</taxon>
        <taxon>Pseudomonadota</taxon>
        <taxon>Gammaproteobacteria</taxon>
        <taxon>Oceanospirillales</taxon>
        <taxon>Saccharospirillaceae</taxon>
        <taxon>Saccharospirillum</taxon>
    </lineage>
</organism>
<keyword evidence="8 11" id="KW-1133">Transmembrane helix</keyword>
<evidence type="ECO:0000259" key="12">
    <source>
        <dbReference type="Pfam" id="PF08334"/>
    </source>
</evidence>
<keyword evidence="4" id="KW-1003">Cell membrane</keyword>
<evidence type="ECO:0000256" key="7">
    <source>
        <dbReference type="ARBA" id="ARBA00022692"/>
    </source>
</evidence>
<comment type="similarity">
    <text evidence="2">Belongs to the GSP G family.</text>
</comment>
<sequence>MKKSTGFTLIELMVVLVIIAVLTGLVAQNFIGRDHEARVGAARADFTSIENALTTYRLDNQNYPSTEQGIDALMSQPGGSPVPRNWRGPYLRRAPIDPWGNPYVYINQGSNQIEIISYGADGQPGGAGDDADLSSLGDSN</sequence>
<feature type="transmembrane region" description="Helical" evidence="11">
    <location>
        <begin position="6"/>
        <end position="27"/>
    </location>
</feature>
<keyword evidence="9 11" id="KW-0472">Membrane</keyword>
<keyword evidence="6" id="KW-0997">Cell inner membrane</keyword>